<keyword evidence="3" id="KW-1185">Reference proteome</keyword>
<gene>
    <name evidence="2" type="ORF">O3P16_02995</name>
</gene>
<dbReference type="InterPro" id="IPR026444">
    <property type="entry name" value="Secre_tail"/>
</dbReference>
<evidence type="ECO:0000313" key="3">
    <source>
        <dbReference type="Proteomes" id="UP001210231"/>
    </source>
</evidence>
<evidence type="ECO:0000259" key="1">
    <source>
        <dbReference type="Pfam" id="PF18962"/>
    </source>
</evidence>
<dbReference type="Proteomes" id="UP001210231">
    <property type="component" value="Unassembled WGS sequence"/>
</dbReference>
<protein>
    <submittedName>
        <fullName evidence="2">T9SS type A sorting domain-containing protein</fullName>
    </submittedName>
</protein>
<evidence type="ECO:0000313" key="2">
    <source>
        <dbReference type="EMBL" id="MDA3613761.1"/>
    </source>
</evidence>
<organism evidence="2 3">
    <name type="scientific">Polluticaenibacter yanchengensis</name>
    <dbReference type="NCBI Taxonomy" id="3014562"/>
    <lineage>
        <taxon>Bacteria</taxon>
        <taxon>Pseudomonadati</taxon>
        <taxon>Bacteroidota</taxon>
        <taxon>Chitinophagia</taxon>
        <taxon>Chitinophagales</taxon>
        <taxon>Chitinophagaceae</taxon>
        <taxon>Polluticaenibacter</taxon>
    </lineage>
</organism>
<dbReference type="RefSeq" id="WP_407030095.1">
    <property type="nucleotide sequence ID" value="NZ_JAQGEF010000002.1"/>
</dbReference>
<accession>A0ABT4UG03</accession>
<reference evidence="2 3" key="1">
    <citation type="submission" date="2022-12" db="EMBL/GenBank/DDBJ databases">
        <title>Chitinophagaceae gen. sp. nov., a new member of the family Chitinophagaceae, isolated from soil in a chemical factory.</title>
        <authorList>
            <person name="Ke Z."/>
        </authorList>
    </citation>
    <scope>NUCLEOTIDE SEQUENCE [LARGE SCALE GENOMIC DNA]</scope>
    <source>
        <strain evidence="2 3">LY-5</strain>
    </source>
</reference>
<dbReference type="Pfam" id="PF18962">
    <property type="entry name" value="Por_Secre_tail"/>
    <property type="match status" value="1"/>
</dbReference>
<comment type="caution">
    <text evidence="2">The sequence shown here is derived from an EMBL/GenBank/DDBJ whole genome shotgun (WGS) entry which is preliminary data.</text>
</comment>
<dbReference type="EMBL" id="JAQGEF010000002">
    <property type="protein sequence ID" value="MDA3613761.1"/>
    <property type="molecule type" value="Genomic_DNA"/>
</dbReference>
<name>A0ABT4UG03_9BACT</name>
<dbReference type="NCBIfam" id="TIGR04183">
    <property type="entry name" value="Por_Secre_tail"/>
    <property type="match status" value="1"/>
</dbReference>
<proteinExistence type="predicted"/>
<sequence length="163" mass="17537">MVLSGTIPSLAPNARVTVGLEINNYQYLSNVQTYSIQAQIENAQGSGQQNLTNDLAQLPITIFPAANPLVSTAPEIPAITELNTLNTIKLYPNPANAYINITGVKAGQTIAIYNNMGQLVQNINVNNDVQNINLSKIATGTYILKVSNSDGIIEKTLKLNKVK</sequence>
<feature type="domain" description="Secretion system C-terminal sorting" evidence="1">
    <location>
        <begin position="90"/>
        <end position="154"/>
    </location>
</feature>